<organism evidence="1 2">
    <name type="scientific">Mesorhabditis spiculigera</name>
    <dbReference type="NCBI Taxonomy" id="96644"/>
    <lineage>
        <taxon>Eukaryota</taxon>
        <taxon>Metazoa</taxon>
        <taxon>Ecdysozoa</taxon>
        <taxon>Nematoda</taxon>
        <taxon>Chromadorea</taxon>
        <taxon>Rhabditida</taxon>
        <taxon>Rhabditina</taxon>
        <taxon>Rhabditomorpha</taxon>
        <taxon>Rhabditoidea</taxon>
        <taxon>Rhabditidae</taxon>
        <taxon>Mesorhabditinae</taxon>
        <taxon>Mesorhabditis</taxon>
    </lineage>
</organism>
<dbReference type="CDD" id="cd02440">
    <property type="entry name" value="AdoMet_MTases"/>
    <property type="match status" value="1"/>
</dbReference>
<dbReference type="SUPFAM" id="SSF53335">
    <property type="entry name" value="S-adenosyl-L-methionine-dependent methyltransferases"/>
    <property type="match status" value="1"/>
</dbReference>
<evidence type="ECO:0000313" key="2">
    <source>
        <dbReference type="Proteomes" id="UP001177023"/>
    </source>
</evidence>
<dbReference type="InterPro" id="IPR029063">
    <property type="entry name" value="SAM-dependent_MTases_sf"/>
</dbReference>
<accession>A0AA36G880</accession>
<dbReference type="EMBL" id="CATQJA010002664">
    <property type="protein sequence ID" value="CAJ0582890.1"/>
    <property type="molecule type" value="Genomic_DNA"/>
</dbReference>
<feature type="non-terminal residue" evidence="1">
    <location>
        <position position="1"/>
    </location>
</feature>
<sequence>MKIRFEQGEFDALKKFETLHHPDIWNWIMDKVGRRENLKILDVSEECAVFAIILAEQYPNNKVTCLIRGEKPSAKLPANVNVLRSDFKNCNWAQIEALEKYDVIIVNELTHEIPEIGQFFKALKNHLNPGAPLVVLCRPKNPPLPVPECCLLLWRKLMPTKEEITAAAQHAQLNYTTFSAAVPINVDRFLWESMLYSGCFPAVRATIKCGEREIRDFCNKLSPKVAFEEKLSIYVLKE</sequence>
<dbReference type="Proteomes" id="UP001177023">
    <property type="component" value="Unassembled WGS sequence"/>
</dbReference>
<gene>
    <name evidence="1" type="ORF">MSPICULIGERA_LOCUS21020</name>
</gene>
<dbReference type="AlphaFoldDB" id="A0AA36G880"/>
<name>A0AA36G880_9BILA</name>
<keyword evidence="2" id="KW-1185">Reference proteome</keyword>
<evidence type="ECO:0000313" key="1">
    <source>
        <dbReference type="EMBL" id="CAJ0582890.1"/>
    </source>
</evidence>
<proteinExistence type="predicted"/>
<comment type="caution">
    <text evidence="1">The sequence shown here is derived from an EMBL/GenBank/DDBJ whole genome shotgun (WGS) entry which is preliminary data.</text>
</comment>
<reference evidence="1" key="1">
    <citation type="submission" date="2023-06" db="EMBL/GenBank/DDBJ databases">
        <authorList>
            <person name="Delattre M."/>
        </authorList>
    </citation>
    <scope>NUCLEOTIDE SEQUENCE</scope>
    <source>
        <strain evidence="1">AF72</strain>
    </source>
</reference>
<dbReference type="Gene3D" id="3.40.50.150">
    <property type="entry name" value="Vaccinia Virus protein VP39"/>
    <property type="match status" value="1"/>
</dbReference>
<protein>
    <submittedName>
        <fullName evidence="1">Uncharacterized protein</fullName>
    </submittedName>
</protein>